<dbReference type="AlphaFoldDB" id="A0A7J9SJG2"/>
<dbReference type="InterPro" id="IPR014729">
    <property type="entry name" value="Rossmann-like_a/b/a_fold"/>
</dbReference>
<comment type="similarity">
    <text evidence="1">Belongs to the universal stress protein A family.</text>
</comment>
<dbReference type="Proteomes" id="UP000546257">
    <property type="component" value="Unassembled WGS sequence"/>
</dbReference>
<evidence type="ECO:0000256" key="1">
    <source>
        <dbReference type="ARBA" id="ARBA00008791"/>
    </source>
</evidence>
<sequence length="143" mass="15153">MQYLVAVDGSTESDQAVEYAATHAIGLGATLEIVHVLEPETELIDGEIVLPGGDRATDIGEQVLNRARQRATEAVADRDGGLETDTKLLTGRPSDAIADYADRAGVDAIYLGHRGLSEEREQVVGSVAKSVVDKATVPVTIIR</sequence>
<accession>A0A7J9SJG2</accession>
<dbReference type="CDD" id="cd00293">
    <property type="entry name" value="USP-like"/>
    <property type="match status" value="1"/>
</dbReference>
<keyword evidence="4" id="KW-1185">Reference proteome</keyword>
<evidence type="ECO:0000313" key="4">
    <source>
        <dbReference type="Proteomes" id="UP000546257"/>
    </source>
</evidence>
<evidence type="ECO:0000259" key="2">
    <source>
        <dbReference type="Pfam" id="PF00582"/>
    </source>
</evidence>
<protein>
    <submittedName>
        <fullName evidence="3">Universal stress protein</fullName>
    </submittedName>
</protein>
<dbReference type="InterPro" id="IPR006016">
    <property type="entry name" value="UspA"/>
</dbReference>
<dbReference type="PANTHER" id="PTHR46268">
    <property type="entry name" value="STRESS RESPONSE PROTEIN NHAX"/>
    <property type="match status" value="1"/>
</dbReference>
<proteinExistence type="inferred from homology"/>
<gene>
    <name evidence="3" type="ORF">H5V44_11275</name>
</gene>
<dbReference type="PANTHER" id="PTHR46268:SF6">
    <property type="entry name" value="UNIVERSAL STRESS PROTEIN UP12"/>
    <property type="match status" value="1"/>
</dbReference>
<dbReference type="InterPro" id="IPR006015">
    <property type="entry name" value="Universal_stress_UspA"/>
</dbReference>
<dbReference type="EMBL" id="JACKXD010000003">
    <property type="protein sequence ID" value="MBB6646858.1"/>
    <property type="molecule type" value="Genomic_DNA"/>
</dbReference>
<comment type="caution">
    <text evidence="3">The sequence shown here is derived from an EMBL/GenBank/DDBJ whole genome shotgun (WGS) entry which is preliminary data.</text>
</comment>
<organism evidence="3 4">
    <name type="scientific">Halobellus ruber</name>
    <dbReference type="NCBI Taxonomy" id="2761102"/>
    <lineage>
        <taxon>Archaea</taxon>
        <taxon>Methanobacteriati</taxon>
        <taxon>Methanobacteriota</taxon>
        <taxon>Stenosarchaea group</taxon>
        <taxon>Halobacteria</taxon>
        <taxon>Halobacteriales</taxon>
        <taxon>Haloferacaceae</taxon>
        <taxon>Halobellus</taxon>
    </lineage>
</organism>
<evidence type="ECO:0000313" key="3">
    <source>
        <dbReference type="EMBL" id="MBB6646858.1"/>
    </source>
</evidence>
<reference evidence="3 4" key="1">
    <citation type="submission" date="2020-08" db="EMBL/GenBank/DDBJ databases">
        <authorList>
            <person name="Seo M.-J."/>
        </authorList>
    </citation>
    <scope>NUCLEOTIDE SEQUENCE [LARGE SCALE GENOMIC DNA]</scope>
    <source>
        <strain evidence="3 4">MBLA0160</strain>
    </source>
</reference>
<dbReference type="Pfam" id="PF00582">
    <property type="entry name" value="Usp"/>
    <property type="match status" value="1"/>
</dbReference>
<dbReference type="PRINTS" id="PR01438">
    <property type="entry name" value="UNVRSLSTRESS"/>
</dbReference>
<dbReference type="SUPFAM" id="SSF52402">
    <property type="entry name" value="Adenine nucleotide alpha hydrolases-like"/>
    <property type="match status" value="1"/>
</dbReference>
<dbReference type="RefSeq" id="WP_185193202.1">
    <property type="nucleotide sequence ID" value="NZ_JACKXD010000003.1"/>
</dbReference>
<name>A0A7J9SJG2_9EURY</name>
<dbReference type="Gene3D" id="3.40.50.620">
    <property type="entry name" value="HUPs"/>
    <property type="match status" value="1"/>
</dbReference>
<feature type="domain" description="UspA" evidence="2">
    <location>
        <begin position="4"/>
        <end position="143"/>
    </location>
</feature>